<dbReference type="EMBL" id="SJKB01000024">
    <property type="protein sequence ID" value="TCC50512.1"/>
    <property type="molecule type" value="Genomic_DNA"/>
</dbReference>
<dbReference type="Gene3D" id="1.25.40.10">
    <property type="entry name" value="Tetratricopeptide repeat domain"/>
    <property type="match status" value="1"/>
</dbReference>
<dbReference type="SMART" id="SM01043">
    <property type="entry name" value="BTAD"/>
    <property type="match status" value="1"/>
</dbReference>
<name>A0A4V2M887_9ACTN</name>
<gene>
    <name evidence="2" type="ORF">E0H73_41340</name>
</gene>
<dbReference type="Proteomes" id="UP000291144">
    <property type="component" value="Unassembled WGS sequence"/>
</dbReference>
<dbReference type="SUPFAM" id="SSF48452">
    <property type="entry name" value="TPR-like"/>
    <property type="match status" value="1"/>
</dbReference>
<organism evidence="2 3">
    <name type="scientific">Kribbella pittospori</name>
    <dbReference type="NCBI Taxonomy" id="722689"/>
    <lineage>
        <taxon>Bacteria</taxon>
        <taxon>Bacillati</taxon>
        <taxon>Actinomycetota</taxon>
        <taxon>Actinomycetes</taxon>
        <taxon>Propionibacteriales</taxon>
        <taxon>Kribbellaceae</taxon>
        <taxon>Kribbella</taxon>
    </lineage>
</organism>
<evidence type="ECO:0000259" key="1">
    <source>
        <dbReference type="SMART" id="SM01043"/>
    </source>
</evidence>
<protein>
    <submittedName>
        <fullName evidence="2">SARP family transcriptional regulator</fullName>
    </submittedName>
</protein>
<dbReference type="InterPro" id="IPR051677">
    <property type="entry name" value="AfsR-DnrI-RedD_regulator"/>
</dbReference>
<sequence length="308" mass="34066">MRPFLSHVSESVWRLVVQPSPTAGTSASNTAGGQARLTRAVAPRGGGRAVRTFLESEFRLQLLGDWLLTAADEPADTAEPIDLPAGPQHLIALLALNGRCARTHTAATLWPDCTDEVAAARLRAVLWRLRHRHVGVPPVLEIGDSSLSLAVDVDVDVDRFLDCAELLIRDHTDRGADEAEDAALVVLHSSELLPGWYDDWVLAARERLQYLRLGALDALATRRRRQRRTHEALQAARAAISIEPLHESAHRTIVETHLDNGDLVEAINHYQRFQEMLGRELGLPPSDLFREVVSPYLAVASRKVARTR</sequence>
<evidence type="ECO:0000313" key="3">
    <source>
        <dbReference type="Proteomes" id="UP000291144"/>
    </source>
</evidence>
<dbReference type="AlphaFoldDB" id="A0A4V2M887"/>
<feature type="domain" description="Bacterial transcriptional activator" evidence="1">
    <location>
        <begin position="155"/>
        <end position="293"/>
    </location>
</feature>
<dbReference type="PANTHER" id="PTHR35807">
    <property type="entry name" value="TRANSCRIPTIONAL REGULATOR REDD-RELATED"/>
    <property type="match status" value="1"/>
</dbReference>
<reference evidence="2 3" key="1">
    <citation type="submission" date="2019-02" db="EMBL/GenBank/DDBJ databases">
        <title>Kribbella capetownensis sp. nov. and Kribbella speibonae sp. nov., isolated from soil.</title>
        <authorList>
            <person name="Curtis S.M."/>
            <person name="Norton I."/>
            <person name="Everest G.J."/>
            <person name="Meyers P.R."/>
        </authorList>
    </citation>
    <scope>NUCLEOTIDE SEQUENCE [LARGE SCALE GENOMIC DNA]</scope>
    <source>
        <strain evidence="2 3">NRRL B-24813</strain>
    </source>
</reference>
<proteinExistence type="predicted"/>
<keyword evidence="3" id="KW-1185">Reference proteome</keyword>
<dbReference type="InterPro" id="IPR005158">
    <property type="entry name" value="BTAD"/>
</dbReference>
<dbReference type="OrthoDB" id="5509004at2"/>
<accession>A0A4V2M887</accession>
<evidence type="ECO:0000313" key="2">
    <source>
        <dbReference type="EMBL" id="TCC50512.1"/>
    </source>
</evidence>
<dbReference type="InterPro" id="IPR011990">
    <property type="entry name" value="TPR-like_helical_dom_sf"/>
</dbReference>
<comment type="caution">
    <text evidence="2">The sequence shown here is derived from an EMBL/GenBank/DDBJ whole genome shotgun (WGS) entry which is preliminary data.</text>
</comment>
<dbReference type="Pfam" id="PF03704">
    <property type="entry name" value="BTAD"/>
    <property type="match status" value="1"/>
</dbReference>